<name>A0A368F657_ANCCA</name>
<dbReference type="EMBL" id="JOJR01003889">
    <property type="protein sequence ID" value="RCN27563.1"/>
    <property type="molecule type" value="Genomic_DNA"/>
</dbReference>
<sequence length="40" mass="4474">MNSRFTNSGWRSTWSYGTAAETRGTATAGQRFWIASKALF</sequence>
<protein>
    <submittedName>
        <fullName evidence="1">Uncharacterized protein</fullName>
    </submittedName>
</protein>
<reference evidence="1 2" key="1">
    <citation type="submission" date="2014-10" db="EMBL/GenBank/DDBJ databases">
        <title>Draft genome of the hookworm Ancylostoma caninum.</title>
        <authorList>
            <person name="Mitreva M."/>
        </authorList>
    </citation>
    <scope>NUCLEOTIDE SEQUENCE [LARGE SCALE GENOMIC DNA]</scope>
    <source>
        <strain evidence="1 2">Baltimore</strain>
    </source>
</reference>
<gene>
    <name evidence="1" type="ORF">ANCCAN_26702</name>
</gene>
<proteinExistence type="predicted"/>
<comment type="caution">
    <text evidence="1">The sequence shown here is derived from an EMBL/GenBank/DDBJ whole genome shotgun (WGS) entry which is preliminary data.</text>
</comment>
<evidence type="ECO:0000313" key="1">
    <source>
        <dbReference type="EMBL" id="RCN27563.1"/>
    </source>
</evidence>
<organism evidence="1 2">
    <name type="scientific">Ancylostoma caninum</name>
    <name type="common">Dog hookworm</name>
    <dbReference type="NCBI Taxonomy" id="29170"/>
    <lineage>
        <taxon>Eukaryota</taxon>
        <taxon>Metazoa</taxon>
        <taxon>Ecdysozoa</taxon>
        <taxon>Nematoda</taxon>
        <taxon>Chromadorea</taxon>
        <taxon>Rhabditida</taxon>
        <taxon>Rhabditina</taxon>
        <taxon>Rhabditomorpha</taxon>
        <taxon>Strongyloidea</taxon>
        <taxon>Ancylostomatidae</taxon>
        <taxon>Ancylostomatinae</taxon>
        <taxon>Ancylostoma</taxon>
    </lineage>
</organism>
<keyword evidence="2" id="KW-1185">Reference proteome</keyword>
<dbReference type="AlphaFoldDB" id="A0A368F657"/>
<evidence type="ECO:0000313" key="2">
    <source>
        <dbReference type="Proteomes" id="UP000252519"/>
    </source>
</evidence>
<dbReference type="Proteomes" id="UP000252519">
    <property type="component" value="Unassembled WGS sequence"/>
</dbReference>
<accession>A0A368F657</accession>